<feature type="binding site" evidence="9">
    <location>
        <position position="89"/>
    </location>
    <ligand>
        <name>ATP</name>
        <dbReference type="ChEBI" id="CHEBI:30616"/>
    </ligand>
</feature>
<keyword evidence="3 8" id="KW-0963">Cytoplasm</keyword>
<evidence type="ECO:0000256" key="8">
    <source>
        <dbReference type="HAMAP-Rule" id="MF_00505"/>
    </source>
</evidence>
<dbReference type="GO" id="GO:0005524">
    <property type="term" value="F:ATP binding"/>
    <property type="evidence" value="ECO:0007669"/>
    <property type="project" value="UniProtKB-UniRule"/>
</dbReference>
<evidence type="ECO:0000256" key="3">
    <source>
        <dbReference type="ARBA" id="ARBA00022490"/>
    </source>
</evidence>
<evidence type="ECO:0000256" key="6">
    <source>
        <dbReference type="ARBA" id="ARBA00023016"/>
    </source>
</evidence>
<comment type="function">
    <text evidence="8">Molecular chaperone. Has ATPase activity.</text>
</comment>
<dbReference type="InterPro" id="IPR037196">
    <property type="entry name" value="HSP90_C"/>
</dbReference>
<feature type="binding site" evidence="9">
    <location>
        <position position="41"/>
    </location>
    <ligand>
        <name>ATP</name>
        <dbReference type="ChEBI" id="CHEBI:30616"/>
    </ligand>
</feature>
<evidence type="ECO:0000256" key="7">
    <source>
        <dbReference type="ARBA" id="ARBA00023186"/>
    </source>
</evidence>
<comment type="subunit">
    <text evidence="8">Homodimer.</text>
</comment>
<dbReference type="Gene3D" id="3.30.230.80">
    <property type="match status" value="1"/>
</dbReference>
<feature type="binding site" evidence="9">
    <location>
        <position position="37"/>
    </location>
    <ligand>
        <name>ATP</name>
        <dbReference type="ChEBI" id="CHEBI:30616"/>
    </ligand>
</feature>
<evidence type="ECO:0000256" key="4">
    <source>
        <dbReference type="ARBA" id="ARBA00022741"/>
    </source>
</evidence>
<reference evidence="11" key="1">
    <citation type="submission" date="2022-08" db="EMBL/GenBank/DDBJ databases">
        <authorList>
            <person name="Vandamme P."/>
            <person name="Hettiarachchi A."/>
            <person name="Peeters C."/>
            <person name="Cnockaert M."/>
            <person name="Carlier A."/>
        </authorList>
    </citation>
    <scope>NUCLEOTIDE SEQUENCE</scope>
    <source>
        <strain evidence="11">LMG 31809</strain>
    </source>
</reference>
<protein>
    <recommendedName>
        <fullName evidence="8">Chaperone protein HtpG</fullName>
    </recommendedName>
    <alternativeName>
        <fullName evidence="8">Heat shock protein HtpG</fullName>
    </alternativeName>
    <alternativeName>
        <fullName evidence="8">High temperature protein G</fullName>
    </alternativeName>
</protein>
<feature type="binding site" evidence="9">
    <location>
        <position position="333"/>
    </location>
    <ligand>
        <name>ATP</name>
        <dbReference type="ChEBI" id="CHEBI:30616"/>
    </ligand>
</feature>
<dbReference type="NCBIfam" id="NF003555">
    <property type="entry name" value="PRK05218.1"/>
    <property type="match status" value="1"/>
</dbReference>
<evidence type="ECO:0000256" key="1">
    <source>
        <dbReference type="ARBA" id="ARBA00004496"/>
    </source>
</evidence>
<dbReference type="RefSeq" id="WP_274942408.1">
    <property type="nucleotide sequence ID" value="NZ_JANWOI010000001.1"/>
</dbReference>
<dbReference type="InterPro" id="IPR001404">
    <property type="entry name" value="Hsp90_fam"/>
</dbReference>
<dbReference type="CDD" id="cd16927">
    <property type="entry name" value="HATPase_Hsp90-like"/>
    <property type="match status" value="1"/>
</dbReference>
<dbReference type="InterPro" id="IPR020575">
    <property type="entry name" value="Hsp90_N"/>
</dbReference>
<feature type="region of interest" description="C" evidence="8">
    <location>
        <begin position="547"/>
        <end position="625"/>
    </location>
</feature>
<feature type="binding site" evidence="9">
    <location>
        <position position="176"/>
    </location>
    <ligand>
        <name>ATP</name>
        <dbReference type="ChEBI" id="CHEBI:30616"/>
    </ligand>
</feature>
<accession>A0A9X3TVY7</accession>
<comment type="similarity">
    <text evidence="2 8">Belongs to the heat shock protein 90 family.</text>
</comment>
<feature type="domain" description="Histidine kinase/HSP90-like ATPase" evidence="10">
    <location>
        <begin position="30"/>
        <end position="186"/>
    </location>
</feature>
<feature type="binding site" evidence="9">
    <location>
        <position position="97"/>
    </location>
    <ligand>
        <name>ATP</name>
        <dbReference type="ChEBI" id="CHEBI:30616"/>
    </ligand>
</feature>
<dbReference type="SUPFAM" id="SSF54211">
    <property type="entry name" value="Ribosomal protein S5 domain 2-like"/>
    <property type="match status" value="1"/>
</dbReference>
<dbReference type="GO" id="GO:0016887">
    <property type="term" value="F:ATP hydrolysis activity"/>
    <property type="evidence" value="ECO:0007669"/>
    <property type="project" value="InterPro"/>
</dbReference>
<dbReference type="SUPFAM" id="SSF55874">
    <property type="entry name" value="ATPase domain of HSP90 chaperone/DNA topoisomerase II/histidine kinase"/>
    <property type="match status" value="1"/>
</dbReference>
<dbReference type="HAMAP" id="MF_00505">
    <property type="entry name" value="HSP90"/>
    <property type="match status" value="1"/>
</dbReference>
<feature type="region of interest" description="A; substrate-binding" evidence="8">
    <location>
        <begin position="1"/>
        <end position="333"/>
    </location>
</feature>
<dbReference type="SUPFAM" id="SSF110942">
    <property type="entry name" value="HSP90 C-terminal domain"/>
    <property type="match status" value="1"/>
</dbReference>
<dbReference type="PIRSF" id="PIRSF002583">
    <property type="entry name" value="Hsp90"/>
    <property type="match status" value="1"/>
</dbReference>
<keyword evidence="6 8" id="KW-0346">Stress response</keyword>
<evidence type="ECO:0000259" key="10">
    <source>
        <dbReference type="SMART" id="SM00387"/>
    </source>
</evidence>
<evidence type="ECO:0000313" key="12">
    <source>
        <dbReference type="Proteomes" id="UP001141619"/>
    </source>
</evidence>
<dbReference type="GO" id="GO:0005737">
    <property type="term" value="C:cytoplasm"/>
    <property type="evidence" value="ECO:0007669"/>
    <property type="project" value="UniProtKB-SubCell"/>
</dbReference>
<dbReference type="FunFam" id="3.30.565.10:FF:000009">
    <property type="entry name" value="Molecular chaperone HtpG"/>
    <property type="match status" value="1"/>
</dbReference>
<dbReference type="GO" id="GO:0140662">
    <property type="term" value="F:ATP-dependent protein folding chaperone"/>
    <property type="evidence" value="ECO:0007669"/>
    <property type="project" value="InterPro"/>
</dbReference>
<keyword evidence="12" id="KW-1185">Reference proteome</keyword>
<feature type="binding site" evidence="9">
    <location>
        <position position="84"/>
    </location>
    <ligand>
        <name>ATP</name>
        <dbReference type="ChEBI" id="CHEBI:30616"/>
    </ligand>
</feature>
<comment type="caution">
    <text evidence="11">The sequence shown here is derived from an EMBL/GenBank/DDBJ whole genome shotgun (WGS) entry which is preliminary data.</text>
</comment>
<keyword evidence="7 8" id="KW-0143">Chaperone</keyword>
<evidence type="ECO:0000313" key="11">
    <source>
        <dbReference type="EMBL" id="MDA5192704.1"/>
    </source>
</evidence>
<dbReference type="Gene3D" id="3.40.50.11260">
    <property type="match status" value="1"/>
</dbReference>
<feature type="binding site" evidence="9">
    <location>
        <begin position="104"/>
        <end position="105"/>
    </location>
    <ligand>
        <name>ATP</name>
        <dbReference type="ChEBI" id="CHEBI:30616"/>
    </ligand>
</feature>
<evidence type="ECO:0000256" key="2">
    <source>
        <dbReference type="ARBA" id="ARBA00008239"/>
    </source>
</evidence>
<comment type="subcellular location">
    <subcellularLocation>
        <location evidence="1 8">Cytoplasm</location>
    </subcellularLocation>
</comment>
<dbReference type="Pfam" id="PF13589">
    <property type="entry name" value="HATPase_c_3"/>
    <property type="match status" value="1"/>
</dbReference>
<dbReference type="PRINTS" id="PR00775">
    <property type="entry name" value="HEATSHOCK90"/>
</dbReference>
<dbReference type="Proteomes" id="UP001141619">
    <property type="component" value="Unassembled WGS sequence"/>
</dbReference>
<dbReference type="InterPro" id="IPR003594">
    <property type="entry name" value="HATPase_dom"/>
</dbReference>
<dbReference type="SMART" id="SM00387">
    <property type="entry name" value="HATPase_c"/>
    <property type="match status" value="1"/>
</dbReference>
<dbReference type="PANTHER" id="PTHR11528">
    <property type="entry name" value="HEAT SHOCK PROTEIN 90 FAMILY MEMBER"/>
    <property type="match status" value="1"/>
</dbReference>
<dbReference type="InterPro" id="IPR036890">
    <property type="entry name" value="HATPase_C_sf"/>
</dbReference>
<name>A0A9X3TVY7_9PROT</name>
<dbReference type="GO" id="GO:0051082">
    <property type="term" value="F:unfolded protein binding"/>
    <property type="evidence" value="ECO:0007669"/>
    <property type="project" value="UniProtKB-UniRule"/>
</dbReference>
<keyword evidence="4 8" id="KW-0547">Nucleotide-binding</keyword>
<feature type="binding site" evidence="9">
    <location>
        <begin position="126"/>
        <end position="131"/>
    </location>
    <ligand>
        <name>ATP</name>
        <dbReference type="ChEBI" id="CHEBI:30616"/>
    </ligand>
</feature>
<reference evidence="11" key="2">
    <citation type="journal article" date="2023" name="Syst. Appl. Microbiol.">
        <title>Govania unica gen. nov., sp. nov., a rare biosphere bacterium that represents a novel family in the class Alphaproteobacteria.</title>
        <authorList>
            <person name="Vandamme P."/>
            <person name="Peeters C."/>
            <person name="Hettiarachchi A."/>
            <person name="Cnockaert M."/>
            <person name="Carlier A."/>
        </authorList>
    </citation>
    <scope>NUCLEOTIDE SEQUENCE</scope>
    <source>
        <strain evidence="11">LMG 31809</strain>
    </source>
</reference>
<dbReference type="Pfam" id="PF00183">
    <property type="entry name" value="HSP90"/>
    <property type="match status" value="1"/>
</dbReference>
<keyword evidence="5 8" id="KW-0067">ATP-binding</keyword>
<gene>
    <name evidence="8 11" type="primary">htpG</name>
    <name evidence="11" type="ORF">NYP16_01870</name>
</gene>
<comment type="caution">
    <text evidence="8">Lacks conserved residue(s) required for the propagation of feature annotation.</text>
</comment>
<dbReference type="AlphaFoldDB" id="A0A9X3TVY7"/>
<dbReference type="EMBL" id="JANWOI010000001">
    <property type="protein sequence ID" value="MDA5192704.1"/>
    <property type="molecule type" value="Genomic_DNA"/>
</dbReference>
<sequence>MTQTDTLEHHGFQAEVARLLHLMVHSVYSEREIFLREIISNASDACDKLRYAALTDSELLEPGNKDFAITVTADATARTLTIADNGIGMTHQELIDNLGTIARSGTSAFMQELSGDERKDVNLIGQFGVGFYSVFMVADRVEVTSRRAGAEETWIWESAGTGEFTLRPGARDHRGTSIVLHIKEDATEFLEEVRLRTIIKTYSDHVAVPIILSTNAGESDASQVNTGAALWTRAKSDITEQQYKEFYHHVAHAMDDPAMTLHYRAEGTLEYNVLLYVPTRQPFDLFDPARKSRVKLFVKRVFIADDCETMLPPYLRFLRGVIDSEDLPLNISREMLQNNPVLAKMQKAVTNRVISEFEKKALSDPDGFNAIWDSFGAVIKEGIYEDFERRDQILKLARFHSTTESGWVTLDQYVARMKPDQTAIYVLTADNLEAARRSPHLEGFRAKGVEVLLMVDPVDDFWLTGVNDFAGKPIKSVTRGGSDLAGIKGADEKKSDPAPAGMTELIAALKDHLKDVVKDVRSTDRLKESPVCLVADDGDMDMHIARLLQQNKQLGNMNPRILELNPEHPLIRALAARAKQDGALDALEDAGHLLLDQARILEGETLPDPTDFTRRLTAVMARAFG</sequence>
<dbReference type="InterPro" id="IPR020568">
    <property type="entry name" value="Ribosomal_Su5_D2-typ_SF"/>
</dbReference>
<organism evidence="11 12">
    <name type="scientific">Govanella unica</name>
    <dbReference type="NCBI Taxonomy" id="2975056"/>
    <lineage>
        <taxon>Bacteria</taxon>
        <taxon>Pseudomonadati</taxon>
        <taxon>Pseudomonadota</taxon>
        <taxon>Alphaproteobacteria</taxon>
        <taxon>Emcibacterales</taxon>
        <taxon>Govanellaceae</taxon>
        <taxon>Govanella</taxon>
    </lineage>
</organism>
<evidence type="ECO:0000256" key="5">
    <source>
        <dbReference type="ARBA" id="ARBA00022840"/>
    </source>
</evidence>
<dbReference type="Gene3D" id="1.20.120.790">
    <property type="entry name" value="Heat shock protein 90, C-terminal domain"/>
    <property type="match status" value="1"/>
</dbReference>
<proteinExistence type="inferred from homology"/>
<dbReference type="Gene3D" id="3.30.565.10">
    <property type="entry name" value="Histidine kinase-like ATPase, C-terminal domain"/>
    <property type="match status" value="1"/>
</dbReference>
<evidence type="ECO:0000256" key="9">
    <source>
        <dbReference type="PIRSR" id="PIRSR002583-1"/>
    </source>
</evidence>